<dbReference type="GO" id="GO:0004077">
    <property type="term" value="F:biotin--[biotin carboxyl-carrier protein] ligase activity"/>
    <property type="evidence" value="ECO:0007669"/>
    <property type="project" value="UniProtKB-UniRule"/>
</dbReference>
<keyword evidence="5" id="KW-0238">DNA-binding</keyword>
<keyword evidence="5" id="KW-0804">Transcription</keyword>
<keyword evidence="1 5" id="KW-0436">Ligase</keyword>
<dbReference type="Proteomes" id="UP000242310">
    <property type="component" value="Unassembled WGS sequence"/>
</dbReference>
<dbReference type="EMBL" id="PYAV01000003">
    <property type="protein sequence ID" value="PSL50530.1"/>
    <property type="molecule type" value="Genomic_DNA"/>
</dbReference>
<dbReference type="Pfam" id="PF08279">
    <property type="entry name" value="HTH_11"/>
    <property type="match status" value="1"/>
</dbReference>
<keyword evidence="5" id="KW-0678">Repressor</keyword>
<dbReference type="Gene3D" id="1.10.10.10">
    <property type="entry name" value="Winged helix-like DNA-binding domain superfamily/Winged helix DNA-binding domain"/>
    <property type="match status" value="1"/>
</dbReference>
<comment type="function">
    <text evidence="5">Acts both as a biotin--[acetyl-CoA-carboxylase] ligase and a repressor.</text>
</comment>
<comment type="caution">
    <text evidence="7">The sequence shown here is derived from an EMBL/GenBank/DDBJ whole genome shotgun (WGS) entry which is preliminary data.</text>
</comment>
<dbReference type="PROSITE" id="PS51733">
    <property type="entry name" value="BPL_LPL_CATALYTIC"/>
    <property type="match status" value="1"/>
</dbReference>
<comment type="catalytic activity">
    <reaction evidence="5">
        <text>biotin + L-lysyl-[protein] + ATP = N(6)-biotinyl-L-lysyl-[protein] + AMP + diphosphate + H(+)</text>
        <dbReference type="Rhea" id="RHEA:11756"/>
        <dbReference type="Rhea" id="RHEA-COMP:9752"/>
        <dbReference type="Rhea" id="RHEA-COMP:10505"/>
        <dbReference type="ChEBI" id="CHEBI:15378"/>
        <dbReference type="ChEBI" id="CHEBI:29969"/>
        <dbReference type="ChEBI" id="CHEBI:30616"/>
        <dbReference type="ChEBI" id="CHEBI:33019"/>
        <dbReference type="ChEBI" id="CHEBI:57586"/>
        <dbReference type="ChEBI" id="CHEBI:83144"/>
        <dbReference type="ChEBI" id="CHEBI:456215"/>
        <dbReference type="EC" id="6.3.4.15"/>
    </reaction>
</comment>
<dbReference type="InterPro" id="IPR036388">
    <property type="entry name" value="WH-like_DNA-bd_sf"/>
</dbReference>
<evidence type="ECO:0000313" key="8">
    <source>
        <dbReference type="Proteomes" id="UP000242310"/>
    </source>
</evidence>
<evidence type="ECO:0000256" key="3">
    <source>
        <dbReference type="ARBA" id="ARBA00022840"/>
    </source>
</evidence>
<name>A0A2P8HWC4_9BACI</name>
<dbReference type="Gene3D" id="3.30.930.10">
    <property type="entry name" value="Bira Bifunctional Protein, Domain 2"/>
    <property type="match status" value="1"/>
</dbReference>
<dbReference type="Pfam" id="PF02237">
    <property type="entry name" value="BPL_C"/>
    <property type="match status" value="1"/>
</dbReference>
<evidence type="ECO:0000256" key="4">
    <source>
        <dbReference type="ARBA" id="ARBA00023267"/>
    </source>
</evidence>
<comment type="similarity">
    <text evidence="5">Belongs to the biotin--protein ligase family.</text>
</comment>
<sequence>MKRDELLKLLRQAYPQYLSGQHVSETLGISRAGVWKHIEELRKQGYEIEAVPRKGYQLISSPNSLSHEEIHARLETAWLGSELIYEPEVSSTQDIAHTKAQAGAKEGLAVVSDRQIKGKGRLGRPFYSEPEHGIYTSVILRPDVMPYQAPQLTLVTAVAMCEAFQDVTGVTPEIKWPNDILFSGRKTCGILTEMQSEPDRIQAVIIGVGMNINQQPQDFSEELQNIATSLRAETGETYNRAEVLAAVYSRLEHWYVTYIHEGFAPIKAAWEHYAVSIGRELTARSATSTITGKAEGITEEGMLLLRDETGTIHKIYSADVEITRSDS</sequence>
<dbReference type="SUPFAM" id="SSF55681">
    <property type="entry name" value="Class II aaRS and biotin synthetases"/>
    <property type="match status" value="1"/>
</dbReference>
<dbReference type="GO" id="GO:0006355">
    <property type="term" value="P:regulation of DNA-templated transcription"/>
    <property type="evidence" value="ECO:0007669"/>
    <property type="project" value="UniProtKB-UniRule"/>
</dbReference>
<evidence type="ECO:0000256" key="5">
    <source>
        <dbReference type="HAMAP-Rule" id="MF_00978"/>
    </source>
</evidence>
<comment type="caution">
    <text evidence="5">Lacks conserved residue(s) required for the propagation of feature annotation.</text>
</comment>
<proteinExistence type="inferred from homology"/>
<organism evidence="7 8">
    <name type="scientific">Salsuginibacillus halophilus</name>
    <dbReference type="NCBI Taxonomy" id="517424"/>
    <lineage>
        <taxon>Bacteria</taxon>
        <taxon>Bacillati</taxon>
        <taxon>Bacillota</taxon>
        <taxon>Bacilli</taxon>
        <taxon>Bacillales</taxon>
        <taxon>Bacillaceae</taxon>
        <taxon>Salsuginibacillus</taxon>
    </lineage>
</organism>
<dbReference type="InterPro" id="IPR030855">
    <property type="entry name" value="Bifunct_BirA"/>
</dbReference>
<dbReference type="InterPro" id="IPR004408">
    <property type="entry name" value="Biotin_CoA_COase_ligase"/>
</dbReference>
<dbReference type="GO" id="GO:0005524">
    <property type="term" value="F:ATP binding"/>
    <property type="evidence" value="ECO:0007669"/>
    <property type="project" value="UniProtKB-UniRule"/>
</dbReference>
<dbReference type="PANTHER" id="PTHR12835">
    <property type="entry name" value="BIOTIN PROTEIN LIGASE"/>
    <property type="match status" value="1"/>
</dbReference>
<feature type="binding site" evidence="5">
    <location>
        <position position="186"/>
    </location>
    <ligand>
        <name>biotin</name>
        <dbReference type="ChEBI" id="CHEBI:57586"/>
    </ligand>
</feature>
<dbReference type="GO" id="GO:0009249">
    <property type="term" value="P:protein lipoylation"/>
    <property type="evidence" value="ECO:0007669"/>
    <property type="project" value="UniProtKB-ARBA"/>
</dbReference>
<dbReference type="RefSeq" id="WP_106587854.1">
    <property type="nucleotide sequence ID" value="NZ_PYAV01000003.1"/>
</dbReference>
<dbReference type="InterPro" id="IPR008988">
    <property type="entry name" value="Transcriptional_repressor_C"/>
</dbReference>
<protein>
    <recommendedName>
        <fullName evidence="5">Bifunctional ligase/repressor BirA</fullName>
    </recommendedName>
    <alternativeName>
        <fullName evidence="5">Biotin--[acetyl-CoA-carboxylase] ligase</fullName>
        <ecNumber evidence="5">6.3.4.15</ecNumber>
    </alternativeName>
    <alternativeName>
        <fullName evidence="5">Biotin--protein ligase</fullName>
    </alternativeName>
    <alternativeName>
        <fullName evidence="5">Biotin-[acetyl-CoA carboxylase] synthetase</fullName>
    </alternativeName>
</protein>
<dbReference type="InterPro" id="IPR003142">
    <property type="entry name" value="BPL_C"/>
</dbReference>
<dbReference type="GO" id="GO:0003677">
    <property type="term" value="F:DNA binding"/>
    <property type="evidence" value="ECO:0007669"/>
    <property type="project" value="UniProtKB-UniRule"/>
</dbReference>
<feature type="binding site" evidence="5">
    <location>
        <position position="115"/>
    </location>
    <ligand>
        <name>biotin</name>
        <dbReference type="ChEBI" id="CHEBI:57586"/>
    </ligand>
</feature>
<gene>
    <name evidence="5" type="primary">birA</name>
    <name evidence="7" type="ORF">B0H94_103142</name>
</gene>
<dbReference type="Gene3D" id="2.30.30.100">
    <property type="match status" value="1"/>
</dbReference>
<feature type="DNA-binding region" description="H-T-H motif" evidence="5">
    <location>
        <begin position="20"/>
        <end position="39"/>
    </location>
</feature>
<keyword evidence="4 5" id="KW-0092">Biotin</keyword>
<keyword evidence="3 5" id="KW-0067">ATP-binding</keyword>
<evidence type="ECO:0000259" key="6">
    <source>
        <dbReference type="PROSITE" id="PS51733"/>
    </source>
</evidence>
<dbReference type="CDD" id="cd16442">
    <property type="entry name" value="BPL"/>
    <property type="match status" value="1"/>
</dbReference>
<feature type="domain" description="BPL/LPL catalytic" evidence="6">
    <location>
        <begin position="68"/>
        <end position="259"/>
    </location>
</feature>
<reference evidence="7 8" key="1">
    <citation type="submission" date="2018-03" db="EMBL/GenBank/DDBJ databases">
        <title>Genomic Encyclopedia of Type Strains, Phase III (KMG-III): the genomes of soil and plant-associated and newly described type strains.</title>
        <authorList>
            <person name="Whitman W."/>
        </authorList>
    </citation>
    <scope>NUCLEOTIDE SEQUENCE [LARGE SCALE GENOMIC DNA]</scope>
    <source>
        <strain evidence="7 8">CGMCC 1.07653</strain>
    </source>
</reference>
<keyword evidence="5" id="KW-0805">Transcription regulation</keyword>
<evidence type="ECO:0000256" key="2">
    <source>
        <dbReference type="ARBA" id="ARBA00022741"/>
    </source>
</evidence>
<evidence type="ECO:0000313" key="7">
    <source>
        <dbReference type="EMBL" id="PSL50530.1"/>
    </source>
</evidence>
<dbReference type="InterPro" id="IPR045864">
    <property type="entry name" value="aa-tRNA-synth_II/BPL/LPL"/>
</dbReference>
<dbReference type="InterPro" id="IPR013196">
    <property type="entry name" value="HTH_11"/>
</dbReference>
<dbReference type="Pfam" id="PF03099">
    <property type="entry name" value="BPL_LplA_LipB"/>
    <property type="match status" value="1"/>
</dbReference>
<evidence type="ECO:0000256" key="1">
    <source>
        <dbReference type="ARBA" id="ARBA00022598"/>
    </source>
</evidence>
<accession>A0A2P8HWC4</accession>
<dbReference type="InterPro" id="IPR004143">
    <property type="entry name" value="BPL_LPL_catalytic"/>
</dbReference>
<keyword evidence="8" id="KW-1185">Reference proteome</keyword>
<dbReference type="GO" id="GO:0016740">
    <property type="term" value="F:transferase activity"/>
    <property type="evidence" value="ECO:0007669"/>
    <property type="project" value="UniProtKB-ARBA"/>
</dbReference>
<dbReference type="HAMAP" id="MF_00978">
    <property type="entry name" value="Bifunct_BirA"/>
    <property type="match status" value="1"/>
</dbReference>
<dbReference type="OrthoDB" id="9807064at2"/>
<dbReference type="SUPFAM" id="SSF46785">
    <property type="entry name" value="Winged helix' DNA-binding domain"/>
    <property type="match status" value="1"/>
</dbReference>
<dbReference type="InterPro" id="IPR036390">
    <property type="entry name" value="WH_DNA-bd_sf"/>
</dbReference>
<dbReference type="NCBIfam" id="TIGR00121">
    <property type="entry name" value="birA_ligase"/>
    <property type="match status" value="1"/>
</dbReference>
<dbReference type="SUPFAM" id="SSF50037">
    <property type="entry name" value="C-terminal domain of transcriptional repressors"/>
    <property type="match status" value="1"/>
</dbReference>
<dbReference type="GO" id="GO:0005737">
    <property type="term" value="C:cytoplasm"/>
    <property type="evidence" value="ECO:0007669"/>
    <property type="project" value="TreeGrafter"/>
</dbReference>
<dbReference type="EC" id="6.3.4.15" evidence="5"/>
<dbReference type="AlphaFoldDB" id="A0A2P8HWC4"/>
<dbReference type="PANTHER" id="PTHR12835:SF5">
    <property type="entry name" value="BIOTIN--PROTEIN LIGASE"/>
    <property type="match status" value="1"/>
</dbReference>
<keyword evidence="2 5" id="KW-0547">Nucleotide-binding</keyword>